<keyword evidence="4" id="KW-1185">Reference proteome</keyword>
<name>A0A6A6UXN2_9PLEO</name>
<evidence type="ECO:0000313" key="4">
    <source>
        <dbReference type="Proteomes" id="UP000799440"/>
    </source>
</evidence>
<keyword evidence="2" id="KW-0812">Transmembrane</keyword>
<feature type="transmembrane region" description="Helical" evidence="2">
    <location>
        <begin position="64"/>
        <end position="86"/>
    </location>
</feature>
<keyword evidence="2" id="KW-0472">Membrane</keyword>
<dbReference type="AlphaFoldDB" id="A0A6A6UXN2"/>
<keyword evidence="2" id="KW-1133">Transmembrane helix</keyword>
<reference evidence="3" key="1">
    <citation type="journal article" date="2020" name="Stud. Mycol.">
        <title>101 Dothideomycetes genomes: a test case for predicting lifestyles and emergence of pathogens.</title>
        <authorList>
            <person name="Haridas S."/>
            <person name="Albert R."/>
            <person name="Binder M."/>
            <person name="Bloem J."/>
            <person name="Labutti K."/>
            <person name="Salamov A."/>
            <person name="Andreopoulos B."/>
            <person name="Baker S."/>
            <person name="Barry K."/>
            <person name="Bills G."/>
            <person name="Bluhm B."/>
            <person name="Cannon C."/>
            <person name="Castanera R."/>
            <person name="Culley D."/>
            <person name="Daum C."/>
            <person name="Ezra D."/>
            <person name="Gonzalez J."/>
            <person name="Henrissat B."/>
            <person name="Kuo A."/>
            <person name="Liang C."/>
            <person name="Lipzen A."/>
            <person name="Lutzoni F."/>
            <person name="Magnuson J."/>
            <person name="Mondo S."/>
            <person name="Nolan M."/>
            <person name="Ohm R."/>
            <person name="Pangilinan J."/>
            <person name="Park H.-J."/>
            <person name="Ramirez L."/>
            <person name="Alfaro M."/>
            <person name="Sun H."/>
            <person name="Tritt A."/>
            <person name="Yoshinaga Y."/>
            <person name="Zwiers L.-H."/>
            <person name="Turgeon B."/>
            <person name="Goodwin S."/>
            <person name="Spatafora J."/>
            <person name="Crous P."/>
            <person name="Grigoriev I."/>
        </authorList>
    </citation>
    <scope>NUCLEOTIDE SEQUENCE</scope>
    <source>
        <strain evidence="3">CBS 119925</strain>
    </source>
</reference>
<proteinExistence type="predicted"/>
<feature type="region of interest" description="Disordered" evidence="1">
    <location>
        <begin position="16"/>
        <end position="35"/>
    </location>
</feature>
<sequence>MIYTLLTAVGSMHTSSPFTNNHPHQNIQTSKEPIMSDSPFPYPDGYNGVDQELIKQHKAINSGYVAGFIPFIVIAFILGLLFSYFAGRQRTLRWLNGKCGAYFHEKARHREDRIELEERKAARVAEHLRRGSAPGGAAWV</sequence>
<protein>
    <submittedName>
        <fullName evidence="3">Uncharacterized protein</fullName>
    </submittedName>
</protein>
<evidence type="ECO:0000313" key="3">
    <source>
        <dbReference type="EMBL" id="KAF2742276.1"/>
    </source>
</evidence>
<gene>
    <name evidence="3" type="ORF">M011DRAFT_529927</name>
</gene>
<evidence type="ECO:0000256" key="2">
    <source>
        <dbReference type="SAM" id="Phobius"/>
    </source>
</evidence>
<evidence type="ECO:0000256" key="1">
    <source>
        <dbReference type="SAM" id="MobiDB-lite"/>
    </source>
</evidence>
<dbReference type="Proteomes" id="UP000799440">
    <property type="component" value="Unassembled WGS sequence"/>
</dbReference>
<feature type="compositionally biased region" description="Polar residues" evidence="1">
    <location>
        <begin position="16"/>
        <end position="31"/>
    </location>
</feature>
<dbReference type="EMBL" id="MU006611">
    <property type="protein sequence ID" value="KAF2742276.1"/>
    <property type="molecule type" value="Genomic_DNA"/>
</dbReference>
<accession>A0A6A6UXN2</accession>
<organism evidence="3 4">
    <name type="scientific">Sporormia fimetaria CBS 119925</name>
    <dbReference type="NCBI Taxonomy" id="1340428"/>
    <lineage>
        <taxon>Eukaryota</taxon>
        <taxon>Fungi</taxon>
        <taxon>Dikarya</taxon>
        <taxon>Ascomycota</taxon>
        <taxon>Pezizomycotina</taxon>
        <taxon>Dothideomycetes</taxon>
        <taxon>Pleosporomycetidae</taxon>
        <taxon>Pleosporales</taxon>
        <taxon>Sporormiaceae</taxon>
        <taxon>Sporormia</taxon>
    </lineage>
</organism>